<dbReference type="STRING" id="477974.Daud_0282"/>
<dbReference type="InterPro" id="IPR013785">
    <property type="entry name" value="Aldolase_TIM"/>
</dbReference>
<comment type="function">
    <text evidence="1">Nitronate monooxygenase that uses molecular oxygen to catalyze the oxidative denitrification of alkyl nitronates. Acts on propionate 3-nitronate (P3N), the presumed physiological substrate. Probably functions in the detoxification of P3N, a metabolic poison produced by plants and fungi as a defense mechanism.</text>
</comment>
<dbReference type="SUPFAM" id="SSF51412">
    <property type="entry name" value="Inosine monophosphate dehydrogenase (IMPDH)"/>
    <property type="match status" value="1"/>
</dbReference>
<evidence type="ECO:0000256" key="4">
    <source>
        <dbReference type="ARBA" id="ARBA00022643"/>
    </source>
</evidence>
<reference evidence="6 7" key="2">
    <citation type="journal article" date="2008" name="Science">
        <title>Environmental genomics reveals a single-species ecosystem deep within Earth.</title>
        <authorList>
            <person name="Chivian D."/>
            <person name="Brodie E.L."/>
            <person name="Alm E.J."/>
            <person name="Culley D.E."/>
            <person name="Dehal P.S."/>
            <person name="Desantis T.Z."/>
            <person name="Gihring T.M."/>
            <person name="Lapidus A."/>
            <person name="Lin L.H."/>
            <person name="Lowry S.R."/>
            <person name="Moser D.P."/>
            <person name="Richardson P.M."/>
            <person name="Southam G."/>
            <person name="Wanger G."/>
            <person name="Pratt L.M."/>
            <person name="Andersen G.L."/>
            <person name="Hazen T.C."/>
            <person name="Brockman F.J."/>
            <person name="Arkin A.P."/>
            <person name="Onstott T.C."/>
        </authorList>
    </citation>
    <scope>NUCLEOTIDE SEQUENCE [LARGE SCALE GENOMIC DNA]</scope>
    <source>
        <strain evidence="6 7">MP104C</strain>
    </source>
</reference>
<evidence type="ECO:0000313" key="7">
    <source>
        <dbReference type="Proteomes" id="UP000008544"/>
    </source>
</evidence>
<reference evidence="7" key="1">
    <citation type="submission" date="2007-10" db="EMBL/GenBank/DDBJ databases">
        <title>Complete sequence of chromosome of Desulforudis audaxviator MP104C.</title>
        <authorList>
            <person name="Copeland A."/>
            <person name="Lucas S."/>
            <person name="Lapidus A."/>
            <person name="Barry K."/>
            <person name="Glavina del Rio T."/>
            <person name="Dalin E."/>
            <person name="Tice H."/>
            <person name="Bruce D."/>
            <person name="Pitluck S."/>
            <person name="Lowry S.R."/>
            <person name="Larimer F."/>
            <person name="Land M.L."/>
            <person name="Hauser L."/>
            <person name="Kyrpides N."/>
            <person name="Ivanova N.N."/>
            <person name="Richardson P."/>
        </authorList>
    </citation>
    <scope>NUCLEOTIDE SEQUENCE [LARGE SCALE GENOMIC DNA]</scope>
    <source>
        <strain evidence="7">MP104C</strain>
    </source>
</reference>
<dbReference type="PANTHER" id="PTHR32332:SF18">
    <property type="entry name" value="2-NITROPROPANE DIOXYGENASE"/>
    <property type="match status" value="1"/>
</dbReference>
<dbReference type="GO" id="GO:0051213">
    <property type="term" value="F:dioxygenase activity"/>
    <property type="evidence" value="ECO:0007669"/>
    <property type="project" value="UniProtKB-KW"/>
</dbReference>
<organism evidence="6 7">
    <name type="scientific">Desulforudis audaxviator (strain MP104C)</name>
    <dbReference type="NCBI Taxonomy" id="477974"/>
    <lineage>
        <taxon>Bacteria</taxon>
        <taxon>Bacillati</taxon>
        <taxon>Bacillota</taxon>
        <taxon>Clostridia</taxon>
        <taxon>Thermoanaerobacterales</taxon>
        <taxon>Candidatus Desulforudaceae</taxon>
        <taxon>Candidatus Desulforudis</taxon>
    </lineage>
</organism>
<dbReference type="Gene3D" id="3.20.20.70">
    <property type="entry name" value="Aldolase class I"/>
    <property type="match status" value="1"/>
</dbReference>
<keyword evidence="7" id="KW-1185">Reference proteome</keyword>
<dbReference type="EMBL" id="CP000860">
    <property type="protein sequence ID" value="ACA58843.1"/>
    <property type="molecule type" value="Genomic_DNA"/>
</dbReference>
<evidence type="ECO:0000256" key="2">
    <source>
        <dbReference type="ARBA" id="ARBA00013457"/>
    </source>
</evidence>
<dbReference type="PANTHER" id="PTHR32332">
    <property type="entry name" value="2-NITROPROPANE DIOXYGENASE"/>
    <property type="match status" value="1"/>
</dbReference>
<evidence type="ECO:0000313" key="6">
    <source>
        <dbReference type="EMBL" id="ACA58843.1"/>
    </source>
</evidence>
<dbReference type="eggNOG" id="COG2070">
    <property type="taxonomic scope" value="Bacteria"/>
</dbReference>
<accession>B1I129</accession>
<dbReference type="InterPro" id="IPR004136">
    <property type="entry name" value="NMO"/>
</dbReference>
<evidence type="ECO:0000256" key="5">
    <source>
        <dbReference type="ARBA" id="ARBA00023002"/>
    </source>
</evidence>
<proteinExistence type="predicted"/>
<keyword evidence="3" id="KW-0285">Flavoprotein</keyword>
<sequence length="315" mass="33550">MNFPTLKIGDLIPRYPIIQGGMAYKVSTAPLVSAVANAGGIGIIGATGMTVDELIAEIRKTRSMTRGIIGVNVMYAIRNFADLIAASIKEKIDVIFTGAGFSRDVFDWGREGRVPIVSIVSSARLAKMAEKLGAAAVVAESGDAGGHLGTERSTAEILPEIRSAVNIPVIAAGGIISGRDIADMVRMGADGVQMATRFVLSTECAVSDAFKQHYLKANADDVIVIKSPVGMPGRALRNTFTSLIEQGGAMLKPVECKKCLKVCSKEYCIIQALENSRIGLIDQGIVFAGKNVYKIKDILPVSKIFERLISEFKSA</sequence>
<gene>
    <name evidence="6" type="ordered locus">Daud_0282</name>
</gene>
<dbReference type="KEGG" id="dau:Daud_0282"/>
<keyword evidence="6" id="KW-0223">Dioxygenase</keyword>
<dbReference type="Pfam" id="PF03060">
    <property type="entry name" value="NMO"/>
    <property type="match status" value="1"/>
</dbReference>
<dbReference type="HOGENOM" id="CLU_038732_0_0_9"/>
<dbReference type="AlphaFoldDB" id="B1I129"/>
<dbReference type="CDD" id="cd04730">
    <property type="entry name" value="NPD_like"/>
    <property type="match status" value="1"/>
</dbReference>
<dbReference type="Proteomes" id="UP000008544">
    <property type="component" value="Chromosome"/>
</dbReference>
<dbReference type="GO" id="GO:0018580">
    <property type="term" value="F:nitronate monooxygenase activity"/>
    <property type="evidence" value="ECO:0007669"/>
    <property type="project" value="InterPro"/>
</dbReference>
<name>B1I129_DESAP</name>
<evidence type="ECO:0000256" key="3">
    <source>
        <dbReference type="ARBA" id="ARBA00022630"/>
    </source>
</evidence>
<keyword evidence="5" id="KW-0560">Oxidoreductase</keyword>
<protein>
    <recommendedName>
        <fullName evidence="2">Probable nitronate monooxygenase</fullName>
    </recommendedName>
</protein>
<dbReference type="OrthoDB" id="9778912at2"/>
<dbReference type="RefSeq" id="WP_012301435.1">
    <property type="nucleotide sequence ID" value="NC_010424.1"/>
</dbReference>
<keyword evidence="4" id="KW-0288">FMN</keyword>
<evidence type="ECO:0000256" key="1">
    <source>
        <dbReference type="ARBA" id="ARBA00003535"/>
    </source>
</evidence>